<evidence type="ECO:0000256" key="1">
    <source>
        <dbReference type="SAM" id="Phobius"/>
    </source>
</evidence>
<keyword evidence="1" id="KW-0812">Transmembrane</keyword>
<feature type="transmembrane region" description="Helical" evidence="1">
    <location>
        <begin position="78"/>
        <end position="97"/>
    </location>
</feature>
<dbReference type="EMBL" id="DVGK01000111">
    <property type="protein sequence ID" value="HIR14177.1"/>
    <property type="molecule type" value="Genomic_DNA"/>
</dbReference>
<dbReference type="InterPro" id="IPR030949">
    <property type="entry name" value="ECF_S_folate_fam"/>
</dbReference>
<protein>
    <submittedName>
        <fullName evidence="2">Folate family ECF transporter S component</fullName>
    </submittedName>
</protein>
<organism evidence="2 3">
    <name type="scientific">Candidatus Choladousia intestinavium</name>
    <dbReference type="NCBI Taxonomy" id="2840727"/>
    <lineage>
        <taxon>Bacteria</taxon>
        <taxon>Bacillati</taxon>
        <taxon>Bacillota</taxon>
        <taxon>Clostridia</taxon>
        <taxon>Lachnospirales</taxon>
        <taxon>Lachnospiraceae</taxon>
        <taxon>Lachnospiraceae incertae sedis</taxon>
        <taxon>Candidatus Choladousia</taxon>
    </lineage>
</organism>
<evidence type="ECO:0000313" key="3">
    <source>
        <dbReference type="Proteomes" id="UP000886757"/>
    </source>
</evidence>
<keyword evidence="1" id="KW-1133">Transmembrane helix</keyword>
<name>A0A9D1ADD4_9FIRM</name>
<feature type="transmembrane region" description="Helical" evidence="1">
    <location>
        <begin position="45"/>
        <end position="66"/>
    </location>
</feature>
<sequence>MQKNNAKMTWDTRTLVFLALLIAMHIVLVRLVVIDLGSYRITIGSVCTIIAGLWFGPLAGGVSGLISDILGCILKGYAVNPFITVAAILWGVVPALMHPLVQGGRGRKTAMLSVSVVVTSILSTLLFTTAGLVILMGYHLFAILPGRIIQWAIMTPIYCVLTCMLYFSPLTAMVWSATGRGKKSPARSA</sequence>
<dbReference type="GO" id="GO:0022857">
    <property type="term" value="F:transmembrane transporter activity"/>
    <property type="evidence" value="ECO:0007669"/>
    <property type="project" value="InterPro"/>
</dbReference>
<feature type="transmembrane region" description="Helical" evidence="1">
    <location>
        <begin position="109"/>
        <end position="136"/>
    </location>
</feature>
<feature type="transmembrane region" description="Helical" evidence="1">
    <location>
        <begin position="15"/>
        <end position="33"/>
    </location>
</feature>
<dbReference type="Proteomes" id="UP000886757">
    <property type="component" value="Unassembled WGS sequence"/>
</dbReference>
<feature type="transmembrane region" description="Helical" evidence="1">
    <location>
        <begin position="148"/>
        <end position="175"/>
    </location>
</feature>
<reference evidence="2" key="2">
    <citation type="journal article" date="2021" name="PeerJ">
        <title>Extensive microbial diversity within the chicken gut microbiome revealed by metagenomics and culture.</title>
        <authorList>
            <person name="Gilroy R."/>
            <person name="Ravi A."/>
            <person name="Getino M."/>
            <person name="Pursley I."/>
            <person name="Horton D.L."/>
            <person name="Alikhan N.F."/>
            <person name="Baker D."/>
            <person name="Gharbi K."/>
            <person name="Hall N."/>
            <person name="Watson M."/>
            <person name="Adriaenssens E.M."/>
            <person name="Foster-Nyarko E."/>
            <person name="Jarju S."/>
            <person name="Secka A."/>
            <person name="Antonio M."/>
            <person name="Oren A."/>
            <person name="Chaudhuri R.R."/>
            <person name="La Ragione R."/>
            <person name="Hildebrand F."/>
            <person name="Pallen M.J."/>
        </authorList>
    </citation>
    <scope>NUCLEOTIDE SEQUENCE</scope>
    <source>
        <strain evidence="2">ChiSjej4B22-8148</strain>
    </source>
</reference>
<dbReference type="AlphaFoldDB" id="A0A9D1ADD4"/>
<dbReference type="Pfam" id="PF12822">
    <property type="entry name" value="ECF_trnsprt"/>
    <property type="match status" value="1"/>
</dbReference>
<accession>A0A9D1ADD4</accession>
<dbReference type="Gene3D" id="1.10.1760.20">
    <property type="match status" value="1"/>
</dbReference>
<dbReference type="NCBIfam" id="TIGR04518">
    <property type="entry name" value="ECF_S_folT_fam"/>
    <property type="match status" value="1"/>
</dbReference>
<gene>
    <name evidence="2" type="ORF">IAB31_09675</name>
</gene>
<keyword evidence="1" id="KW-0472">Membrane</keyword>
<reference evidence="2" key="1">
    <citation type="submission" date="2020-10" db="EMBL/GenBank/DDBJ databases">
        <authorList>
            <person name="Gilroy R."/>
        </authorList>
    </citation>
    <scope>NUCLEOTIDE SEQUENCE</scope>
    <source>
        <strain evidence="2">ChiSjej4B22-8148</strain>
    </source>
</reference>
<evidence type="ECO:0000313" key="2">
    <source>
        <dbReference type="EMBL" id="HIR14177.1"/>
    </source>
</evidence>
<proteinExistence type="predicted"/>
<dbReference type="InterPro" id="IPR024529">
    <property type="entry name" value="ECF_trnsprt_substrate-spec"/>
</dbReference>
<comment type="caution">
    <text evidence="2">The sequence shown here is derived from an EMBL/GenBank/DDBJ whole genome shotgun (WGS) entry which is preliminary data.</text>
</comment>